<dbReference type="Pfam" id="PF00027">
    <property type="entry name" value="cNMP_binding"/>
    <property type="match status" value="1"/>
</dbReference>
<reference evidence="2" key="1">
    <citation type="submission" date="2022-10" db="EMBL/GenBank/DDBJ databases">
        <title>Luteolibacter sp. GHJ8, whole genome shotgun sequencing project.</title>
        <authorList>
            <person name="Zhao G."/>
            <person name="Shen L."/>
        </authorList>
    </citation>
    <scope>NUCLEOTIDE SEQUENCE</scope>
    <source>
        <strain evidence="2">GHJ8</strain>
    </source>
</reference>
<dbReference type="Proteomes" id="UP001165653">
    <property type="component" value="Unassembled WGS sequence"/>
</dbReference>
<keyword evidence="3" id="KW-1185">Reference proteome</keyword>
<proteinExistence type="predicted"/>
<dbReference type="PROSITE" id="PS50042">
    <property type="entry name" value="CNMP_BINDING_3"/>
    <property type="match status" value="1"/>
</dbReference>
<feature type="domain" description="Cyclic nucleotide-binding" evidence="1">
    <location>
        <begin position="18"/>
        <end position="105"/>
    </location>
</feature>
<evidence type="ECO:0000313" key="2">
    <source>
        <dbReference type="EMBL" id="MCW1912166.1"/>
    </source>
</evidence>
<accession>A0ABT3FY13</accession>
<name>A0ABT3FY13_9BACT</name>
<gene>
    <name evidence="2" type="ORF">OJ996_01190</name>
</gene>
<dbReference type="CDD" id="cd00038">
    <property type="entry name" value="CAP_ED"/>
    <property type="match status" value="1"/>
</dbReference>
<dbReference type="InterPro" id="IPR000595">
    <property type="entry name" value="cNMP-bd_dom"/>
</dbReference>
<evidence type="ECO:0000259" key="1">
    <source>
        <dbReference type="PROSITE" id="PS50042"/>
    </source>
</evidence>
<dbReference type="InterPro" id="IPR018490">
    <property type="entry name" value="cNMP-bd_dom_sf"/>
</dbReference>
<dbReference type="InterPro" id="IPR014710">
    <property type="entry name" value="RmlC-like_jellyroll"/>
</dbReference>
<dbReference type="EMBL" id="JAPDDR010000001">
    <property type="protein sequence ID" value="MCW1912166.1"/>
    <property type="molecule type" value="Genomic_DNA"/>
</dbReference>
<dbReference type="SUPFAM" id="SSF51206">
    <property type="entry name" value="cAMP-binding domain-like"/>
    <property type="match status" value="1"/>
</dbReference>
<comment type="caution">
    <text evidence="2">The sequence shown here is derived from an EMBL/GenBank/DDBJ whole genome shotgun (WGS) entry which is preliminary data.</text>
</comment>
<evidence type="ECO:0000313" key="3">
    <source>
        <dbReference type="Proteomes" id="UP001165653"/>
    </source>
</evidence>
<dbReference type="Gene3D" id="2.60.120.10">
    <property type="entry name" value="Jelly Rolls"/>
    <property type="match status" value="1"/>
</dbReference>
<sequence length="124" mass="13340">MSPEERDAQFYRDTESIAFPKLDDHQLSLLEPLGTREIVRAGEVVIRAGSRDCPMVVVLEGELEAYESRDGIEQILAAPGPRDFVGEVSMLNGTAAIASIRGRAEKTEVLSIPASELVGASGGR</sequence>
<organism evidence="2 3">
    <name type="scientific">Luteolibacter rhizosphaerae</name>
    <dbReference type="NCBI Taxonomy" id="2989719"/>
    <lineage>
        <taxon>Bacteria</taxon>
        <taxon>Pseudomonadati</taxon>
        <taxon>Verrucomicrobiota</taxon>
        <taxon>Verrucomicrobiia</taxon>
        <taxon>Verrucomicrobiales</taxon>
        <taxon>Verrucomicrobiaceae</taxon>
        <taxon>Luteolibacter</taxon>
    </lineage>
</organism>
<protein>
    <submittedName>
        <fullName evidence="2">Cyclic nucleotide-binding domain-containing protein</fullName>
    </submittedName>
</protein>
<dbReference type="RefSeq" id="WP_264510314.1">
    <property type="nucleotide sequence ID" value="NZ_JAPDDR010000001.1"/>
</dbReference>